<keyword evidence="1" id="KW-0472">Membrane</keyword>
<evidence type="ECO:0000313" key="2">
    <source>
        <dbReference type="EMBL" id="TEB40520.1"/>
    </source>
</evidence>
<keyword evidence="1" id="KW-1133">Transmembrane helix</keyword>
<reference evidence="2 3" key="1">
    <citation type="journal article" date="2018" name="Syst. Appl. Microbiol.">
        <title>Flavobacterium circumlabens sp. nov. and Flavobacterium cupreum sp. nov., two psychrotrophic species isolated from Antarctic environmental samples.</title>
        <authorList>
            <person name="Kralova S."/>
            <person name="Busse H.J."/>
            <person name="Svec P."/>
            <person name="Maslanova I."/>
            <person name="Stankova E."/>
            <person name="Bartak M."/>
            <person name="Sedlacek I."/>
        </authorList>
    </citation>
    <scope>NUCLEOTIDE SEQUENCE [LARGE SCALE GENOMIC DNA]</scope>
    <source>
        <strain evidence="2 3">CCM 8828</strain>
    </source>
</reference>
<feature type="non-terminal residue" evidence="2">
    <location>
        <position position="99"/>
    </location>
</feature>
<feature type="transmembrane region" description="Helical" evidence="1">
    <location>
        <begin position="60"/>
        <end position="82"/>
    </location>
</feature>
<evidence type="ECO:0000313" key="3">
    <source>
        <dbReference type="Proteomes" id="UP000298340"/>
    </source>
</evidence>
<accession>A0A4Y7U255</accession>
<name>A0A4Y7U255_9FLAO</name>
<comment type="caution">
    <text evidence="2">The sequence shown here is derived from an EMBL/GenBank/DDBJ whole genome shotgun (WGS) entry which is preliminary data.</text>
</comment>
<proteinExistence type="predicted"/>
<dbReference type="GO" id="GO:0005524">
    <property type="term" value="F:ATP binding"/>
    <property type="evidence" value="ECO:0007669"/>
    <property type="project" value="UniProtKB-KW"/>
</dbReference>
<organism evidence="2 3">
    <name type="scientific">Flavobacterium circumlabens</name>
    <dbReference type="NCBI Taxonomy" id="2133765"/>
    <lineage>
        <taxon>Bacteria</taxon>
        <taxon>Pseudomonadati</taxon>
        <taxon>Bacteroidota</taxon>
        <taxon>Flavobacteriia</taxon>
        <taxon>Flavobacteriales</taxon>
        <taxon>Flavobacteriaceae</taxon>
        <taxon>Flavobacterium</taxon>
    </lineage>
</organism>
<evidence type="ECO:0000256" key="1">
    <source>
        <dbReference type="SAM" id="Phobius"/>
    </source>
</evidence>
<dbReference type="Proteomes" id="UP000298340">
    <property type="component" value="Unassembled WGS sequence"/>
</dbReference>
<feature type="non-terminal residue" evidence="2">
    <location>
        <position position="1"/>
    </location>
</feature>
<sequence length="99" mass="11820">SLELLQKADSKNGLRYANEYIRISDSLNLIQKKSYDKYARIEYETSRVENENADLSKKNFIILIVSFVLILFFVSVIFWRSFKHKNRELRLLKMQQNAN</sequence>
<keyword evidence="2" id="KW-0547">Nucleotide-binding</keyword>
<dbReference type="AlphaFoldDB" id="A0A4Y7U255"/>
<protein>
    <submittedName>
        <fullName evidence="2">ATP-binding protein</fullName>
    </submittedName>
</protein>
<keyword evidence="1" id="KW-0812">Transmembrane</keyword>
<gene>
    <name evidence="2" type="ORF">D0809_30190</name>
</gene>
<keyword evidence="2" id="KW-0067">ATP-binding</keyword>
<dbReference type="EMBL" id="QWDN01001210">
    <property type="protein sequence ID" value="TEB40520.1"/>
    <property type="molecule type" value="Genomic_DNA"/>
</dbReference>